<dbReference type="GO" id="GO:0005911">
    <property type="term" value="C:cell-cell junction"/>
    <property type="evidence" value="ECO:0007669"/>
    <property type="project" value="TreeGrafter"/>
</dbReference>
<gene>
    <name evidence="8" type="ORF">BYL167_LOCUS51310</name>
    <name evidence="9" type="ORF">GIL414_LOCUS60009</name>
</gene>
<proteinExistence type="predicted"/>
<feature type="non-terminal residue" evidence="9">
    <location>
        <position position="1"/>
    </location>
</feature>
<keyword evidence="6" id="KW-1133">Transmembrane helix</keyword>
<evidence type="ECO:0000313" key="9">
    <source>
        <dbReference type="EMBL" id="CAF5051808.1"/>
    </source>
</evidence>
<comment type="subcellular location">
    <subcellularLocation>
        <location evidence="1">Membrane</location>
    </subcellularLocation>
</comment>
<dbReference type="PANTHER" id="PTHR24025">
    <property type="entry name" value="DESMOGLEIN FAMILY MEMBER"/>
    <property type="match status" value="1"/>
</dbReference>
<keyword evidence="5" id="KW-0130">Cell adhesion</keyword>
<dbReference type="GO" id="GO:0016020">
    <property type="term" value="C:membrane"/>
    <property type="evidence" value="ECO:0007669"/>
    <property type="project" value="UniProtKB-SubCell"/>
</dbReference>
<evidence type="ECO:0000256" key="5">
    <source>
        <dbReference type="ARBA" id="ARBA00022889"/>
    </source>
</evidence>
<evidence type="ECO:0000313" key="10">
    <source>
        <dbReference type="Proteomes" id="UP000681720"/>
    </source>
</evidence>
<keyword evidence="7" id="KW-0472">Membrane</keyword>
<comment type="caution">
    <text evidence="9">The sequence shown here is derived from an EMBL/GenBank/DDBJ whole genome shotgun (WGS) entry which is preliminary data.</text>
</comment>
<reference evidence="9" key="1">
    <citation type="submission" date="2021-02" db="EMBL/GenBank/DDBJ databases">
        <authorList>
            <person name="Nowell W R."/>
        </authorList>
    </citation>
    <scope>NUCLEOTIDE SEQUENCE</scope>
</reference>
<evidence type="ECO:0000256" key="7">
    <source>
        <dbReference type="ARBA" id="ARBA00023136"/>
    </source>
</evidence>
<dbReference type="EMBL" id="CAJOBH010161422">
    <property type="protein sequence ID" value="CAF4880039.1"/>
    <property type="molecule type" value="Genomic_DNA"/>
</dbReference>
<dbReference type="GO" id="GO:0005509">
    <property type="term" value="F:calcium ion binding"/>
    <property type="evidence" value="ECO:0007669"/>
    <property type="project" value="InterPro"/>
</dbReference>
<protein>
    <recommendedName>
        <fullName evidence="11">Cadherin domain-containing protein</fullName>
    </recommendedName>
</protein>
<dbReference type="InterPro" id="IPR050971">
    <property type="entry name" value="Cadherin-domain_protein"/>
</dbReference>
<dbReference type="Proteomes" id="UP000681720">
    <property type="component" value="Unassembled WGS sequence"/>
</dbReference>
<name>A0A8S3DZP8_9BILA</name>
<evidence type="ECO:0000256" key="4">
    <source>
        <dbReference type="ARBA" id="ARBA00022837"/>
    </source>
</evidence>
<dbReference type="GO" id="GO:0098609">
    <property type="term" value="P:cell-cell adhesion"/>
    <property type="evidence" value="ECO:0007669"/>
    <property type="project" value="TreeGrafter"/>
</dbReference>
<dbReference type="PANTHER" id="PTHR24025:SF31">
    <property type="entry name" value="NEURAL-CADHERIN"/>
    <property type="match status" value="1"/>
</dbReference>
<organism evidence="9 10">
    <name type="scientific">Rotaria magnacalcarata</name>
    <dbReference type="NCBI Taxonomy" id="392030"/>
    <lineage>
        <taxon>Eukaryota</taxon>
        <taxon>Metazoa</taxon>
        <taxon>Spiralia</taxon>
        <taxon>Gnathifera</taxon>
        <taxon>Rotifera</taxon>
        <taxon>Eurotatoria</taxon>
        <taxon>Bdelloidea</taxon>
        <taxon>Philodinida</taxon>
        <taxon>Philodinidae</taxon>
        <taxon>Rotaria</taxon>
    </lineage>
</organism>
<keyword evidence="4" id="KW-0106">Calcium</keyword>
<evidence type="ECO:0000256" key="1">
    <source>
        <dbReference type="ARBA" id="ARBA00004370"/>
    </source>
</evidence>
<keyword evidence="2" id="KW-0812">Transmembrane</keyword>
<dbReference type="Gene3D" id="2.60.40.60">
    <property type="entry name" value="Cadherins"/>
    <property type="match status" value="1"/>
</dbReference>
<evidence type="ECO:0000256" key="3">
    <source>
        <dbReference type="ARBA" id="ARBA00022737"/>
    </source>
</evidence>
<dbReference type="InterPro" id="IPR015919">
    <property type="entry name" value="Cadherin-like_sf"/>
</dbReference>
<evidence type="ECO:0000313" key="8">
    <source>
        <dbReference type="EMBL" id="CAF4880039.1"/>
    </source>
</evidence>
<dbReference type="AlphaFoldDB" id="A0A8S3DZP8"/>
<feature type="non-terminal residue" evidence="9">
    <location>
        <position position="54"/>
    </location>
</feature>
<evidence type="ECO:0000256" key="2">
    <source>
        <dbReference type="ARBA" id="ARBA00022692"/>
    </source>
</evidence>
<evidence type="ECO:0000256" key="6">
    <source>
        <dbReference type="ARBA" id="ARBA00022989"/>
    </source>
</evidence>
<keyword evidence="3" id="KW-0677">Repeat</keyword>
<sequence>TDTADHDEHLYITIIIDDVNDQSPIFESEIYSVELSENIPINTTILRVQAYDND</sequence>
<evidence type="ECO:0008006" key="11">
    <source>
        <dbReference type="Google" id="ProtNLM"/>
    </source>
</evidence>
<accession>A0A8S3DZP8</accession>
<dbReference type="Proteomes" id="UP000681967">
    <property type="component" value="Unassembled WGS sequence"/>
</dbReference>
<dbReference type="SUPFAM" id="SSF49313">
    <property type="entry name" value="Cadherin-like"/>
    <property type="match status" value="1"/>
</dbReference>
<dbReference type="EMBL" id="CAJOBJ010229594">
    <property type="protein sequence ID" value="CAF5051808.1"/>
    <property type="molecule type" value="Genomic_DNA"/>
</dbReference>